<dbReference type="PANTHER" id="PTHR36223">
    <property type="entry name" value="BETA-LACTAMASE-TYPE TRANSPEPTIDASE FOLD DOMAIN CONTAINING PROTEIN"/>
    <property type="match status" value="1"/>
</dbReference>
<evidence type="ECO:0000313" key="3">
    <source>
        <dbReference type="EMBL" id="KAF9534018.1"/>
    </source>
</evidence>
<keyword evidence="4" id="KW-1185">Reference proteome</keyword>
<feature type="compositionally biased region" description="Basic residues" evidence="1">
    <location>
        <begin position="226"/>
        <end position="245"/>
    </location>
</feature>
<evidence type="ECO:0000313" key="4">
    <source>
        <dbReference type="Proteomes" id="UP000807306"/>
    </source>
</evidence>
<evidence type="ECO:0000259" key="2">
    <source>
        <dbReference type="Pfam" id="PF25534"/>
    </source>
</evidence>
<feature type="domain" description="DUF7918" evidence="2">
    <location>
        <begin position="15"/>
        <end position="212"/>
    </location>
</feature>
<protein>
    <recommendedName>
        <fullName evidence="2">DUF7918 domain-containing protein</fullName>
    </recommendedName>
</protein>
<gene>
    <name evidence="3" type="ORF">CPB83DRAFT_844971</name>
</gene>
<name>A0A9P6JVI5_9AGAR</name>
<dbReference type="PANTHER" id="PTHR36223:SF1">
    <property type="entry name" value="TRANSCRIPTION ELONGATION FACTOR EAF N-TERMINAL DOMAIN-CONTAINING PROTEIN"/>
    <property type="match status" value="1"/>
</dbReference>
<dbReference type="EMBL" id="MU157827">
    <property type="protein sequence ID" value="KAF9534018.1"/>
    <property type="molecule type" value="Genomic_DNA"/>
</dbReference>
<dbReference type="Pfam" id="PF25534">
    <property type="entry name" value="DUF7918"/>
    <property type="match status" value="1"/>
</dbReference>
<organism evidence="3 4">
    <name type="scientific">Crepidotus variabilis</name>
    <dbReference type="NCBI Taxonomy" id="179855"/>
    <lineage>
        <taxon>Eukaryota</taxon>
        <taxon>Fungi</taxon>
        <taxon>Dikarya</taxon>
        <taxon>Basidiomycota</taxon>
        <taxon>Agaricomycotina</taxon>
        <taxon>Agaricomycetes</taxon>
        <taxon>Agaricomycetidae</taxon>
        <taxon>Agaricales</taxon>
        <taxon>Agaricineae</taxon>
        <taxon>Crepidotaceae</taxon>
        <taxon>Crepidotus</taxon>
    </lineage>
</organism>
<dbReference type="AlphaFoldDB" id="A0A9P6JVI5"/>
<comment type="caution">
    <text evidence="3">The sequence shown here is derived from an EMBL/GenBank/DDBJ whole genome shotgun (WGS) entry which is preliminary data.</text>
</comment>
<dbReference type="OrthoDB" id="3364132at2759"/>
<sequence length="245" mass="28091">MPATRLKFDEYEAWIVIEDRETEVYNVENDHETKTVTCWIASEEGKNFTIYARKKHKKFGCVFKPSVDGVSIRGIKLLPSNTEPHQRKGVPTSSGTSKIFEFTRLPVTDDDTYLEQGIGQGVGEIRVDLHRATFVRHTKAKSAKFKPVNGLSQSYKVHEKAKKAMVHRVQCIKEINESHTAKFTSTKLEIVVSFVFRYRSLNMLQANGIAPRPTPPPEVQRTSSSKGKRKISQLRKKRTRWKMKI</sequence>
<dbReference type="Proteomes" id="UP000807306">
    <property type="component" value="Unassembled WGS sequence"/>
</dbReference>
<proteinExistence type="predicted"/>
<evidence type="ECO:0000256" key="1">
    <source>
        <dbReference type="SAM" id="MobiDB-lite"/>
    </source>
</evidence>
<feature type="region of interest" description="Disordered" evidence="1">
    <location>
        <begin position="207"/>
        <end position="245"/>
    </location>
</feature>
<accession>A0A9P6JVI5</accession>
<dbReference type="InterPro" id="IPR057678">
    <property type="entry name" value="DUF7918"/>
</dbReference>
<reference evidence="3" key="1">
    <citation type="submission" date="2020-11" db="EMBL/GenBank/DDBJ databases">
        <authorList>
            <consortium name="DOE Joint Genome Institute"/>
            <person name="Ahrendt S."/>
            <person name="Riley R."/>
            <person name="Andreopoulos W."/>
            <person name="Labutti K."/>
            <person name="Pangilinan J."/>
            <person name="Ruiz-Duenas F.J."/>
            <person name="Barrasa J.M."/>
            <person name="Sanchez-Garcia M."/>
            <person name="Camarero S."/>
            <person name="Miyauchi S."/>
            <person name="Serrano A."/>
            <person name="Linde D."/>
            <person name="Babiker R."/>
            <person name="Drula E."/>
            <person name="Ayuso-Fernandez I."/>
            <person name="Pacheco R."/>
            <person name="Padilla G."/>
            <person name="Ferreira P."/>
            <person name="Barriuso J."/>
            <person name="Kellner H."/>
            <person name="Castanera R."/>
            <person name="Alfaro M."/>
            <person name="Ramirez L."/>
            <person name="Pisabarro A.G."/>
            <person name="Kuo A."/>
            <person name="Tritt A."/>
            <person name="Lipzen A."/>
            <person name="He G."/>
            <person name="Yan M."/>
            <person name="Ng V."/>
            <person name="Cullen D."/>
            <person name="Martin F."/>
            <person name="Rosso M.-N."/>
            <person name="Henrissat B."/>
            <person name="Hibbett D."/>
            <person name="Martinez A.T."/>
            <person name="Grigoriev I.V."/>
        </authorList>
    </citation>
    <scope>NUCLEOTIDE SEQUENCE</scope>
    <source>
        <strain evidence="3">CBS 506.95</strain>
    </source>
</reference>